<reference evidence="2" key="1">
    <citation type="journal article" date="2014" name="Proc. Natl. Acad. Sci. U.S.A.">
        <title>Extensive sampling of basidiomycete genomes demonstrates inadequacy of the white-rot/brown-rot paradigm for wood decay fungi.</title>
        <authorList>
            <person name="Riley R."/>
            <person name="Salamov A.A."/>
            <person name="Brown D.W."/>
            <person name="Nagy L.G."/>
            <person name="Floudas D."/>
            <person name="Held B.W."/>
            <person name="Levasseur A."/>
            <person name="Lombard V."/>
            <person name="Morin E."/>
            <person name="Otillar R."/>
            <person name="Lindquist E.A."/>
            <person name="Sun H."/>
            <person name="LaButti K.M."/>
            <person name="Schmutz J."/>
            <person name="Jabbour D."/>
            <person name="Luo H."/>
            <person name="Baker S.E."/>
            <person name="Pisabarro A.G."/>
            <person name="Walton J.D."/>
            <person name="Blanchette R.A."/>
            <person name="Henrissat B."/>
            <person name="Martin F."/>
            <person name="Cullen D."/>
            <person name="Hibbett D.S."/>
            <person name="Grigoriev I.V."/>
        </authorList>
    </citation>
    <scope>NUCLEOTIDE SEQUENCE [LARGE SCALE GENOMIC DNA]</scope>
    <source>
        <strain evidence="2">FD-172 SS1</strain>
    </source>
</reference>
<dbReference type="Proteomes" id="UP000027195">
    <property type="component" value="Unassembled WGS sequence"/>
</dbReference>
<protein>
    <submittedName>
        <fullName evidence="1">Uncharacterized protein</fullName>
    </submittedName>
</protein>
<dbReference type="EMBL" id="KL198037">
    <property type="protein sequence ID" value="KDQ14595.1"/>
    <property type="molecule type" value="Genomic_DNA"/>
</dbReference>
<accession>A0A067MIN4</accession>
<organism evidence="1 2">
    <name type="scientific">Botryobasidium botryosum (strain FD-172 SS1)</name>
    <dbReference type="NCBI Taxonomy" id="930990"/>
    <lineage>
        <taxon>Eukaryota</taxon>
        <taxon>Fungi</taxon>
        <taxon>Dikarya</taxon>
        <taxon>Basidiomycota</taxon>
        <taxon>Agaricomycotina</taxon>
        <taxon>Agaricomycetes</taxon>
        <taxon>Cantharellales</taxon>
        <taxon>Botryobasidiaceae</taxon>
        <taxon>Botryobasidium</taxon>
    </lineage>
</organism>
<keyword evidence="2" id="KW-1185">Reference proteome</keyword>
<gene>
    <name evidence="1" type="ORF">BOTBODRAFT_32727</name>
</gene>
<evidence type="ECO:0000313" key="2">
    <source>
        <dbReference type="Proteomes" id="UP000027195"/>
    </source>
</evidence>
<proteinExistence type="predicted"/>
<dbReference type="InParanoid" id="A0A067MIN4"/>
<name>A0A067MIN4_BOTB1</name>
<sequence>MHAQHMHALEEFVADKVGTDGANYLAGTEPSQVFYFWNFSDVEAKFAAYHARWYNPSATLSLPALLCIVTRDRGVPGASHVVTSNPRDFSCWIARGINVKFMPKAPIGSRRQVISECLQWRMTLITWQLTRHNPRYSLPTSAHSPSSPFRFLPSFHPSSILRAIPNNAASRRSESSLPATIVLISGDGLPGEYNPDGFQEQITSALTLGLRVKVWA</sequence>
<evidence type="ECO:0000313" key="1">
    <source>
        <dbReference type="EMBL" id="KDQ14595.1"/>
    </source>
</evidence>
<dbReference type="HOGENOM" id="CLU_104257_0_0_1"/>
<dbReference type="AlphaFoldDB" id="A0A067MIN4"/>